<name>A0AAD8N3H7_9APIA</name>
<protein>
    <submittedName>
        <fullName evidence="2">Uncharacterized protein</fullName>
    </submittedName>
</protein>
<accession>A0AAD8N3H7</accession>
<evidence type="ECO:0000256" key="1">
    <source>
        <dbReference type="SAM" id="MobiDB-lite"/>
    </source>
</evidence>
<dbReference type="EMBL" id="JAUIZM010000003">
    <property type="protein sequence ID" value="KAK1394576.1"/>
    <property type="molecule type" value="Genomic_DNA"/>
</dbReference>
<reference evidence="2" key="2">
    <citation type="submission" date="2023-05" db="EMBL/GenBank/DDBJ databases">
        <authorList>
            <person name="Schelkunov M.I."/>
        </authorList>
    </citation>
    <scope>NUCLEOTIDE SEQUENCE</scope>
    <source>
        <strain evidence="2">Hsosn_3</strain>
        <tissue evidence="2">Leaf</tissue>
    </source>
</reference>
<sequence>MKRVFVKTRKRRAGHKYKTDPSVINYIIEKIKKNLSTSGEGIHELITEGKSHGPSWLLGRSANPSKKFATASKGTYVQDLTSKIRERLIEEVKAKVNKKVQEEVDAQVNKKVQENFTWVLTKLGEANPNIKVDLGELCTTISSDHEDGTPVNGGTSSQFNSGMS</sequence>
<evidence type="ECO:0000313" key="3">
    <source>
        <dbReference type="Proteomes" id="UP001237642"/>
    </source>
</evidence>
<gene>
    <name evidence="2" type="ORF">POM88_013632</name>
</gene>
<feature type="region of interest" description="Disordered" evidence="1">
    <location>
        <begin position="142"/>
        <end position="164"/>
    </location>
</feature>
<dbReference type="AlphaFoldDB" id="A0AAD8N3H7"/>
<feature type="compositionally biased region" description="Polar residues" evidence="1">
    <location>
        <begin position="152"/>
        <end position="164"/>
    </location>
</feature>
<reference evidence="2" key="1">
    <citation type="submission" date="2023-02" db="EMBL/GenBank/DDBJ databases">
        <title>Genome of toxic invasive species Heracleum sosnowskyi carries increased number of genes despite the absence of recent whole-genome duplications.</title>
        <authorList>
            <person name="Schelkunov M."/>
            <person name="Shtratnikova V."/>
            <person name="Makarenko M."/>
            <person name="Klepikova A."/>
            <person name="Omelchenko D."/>
            <person name="Novikova G."/>
            <person name="Obukhova E."/>
            <person name="Bogdanov V."/>
            <person name="Penin A."/>
            <person name="Logacheva M."/>
        </authorList>
    </citation>
    <scope>NUCLEOTIDE SEQUENCE</scope>
    <source>
        <strain evidence="2">Hsosn_3</strain>
        <tissue evidence="2">Leaf</tissue>
    </source>
</reference>
<proteinExistence type="predicted"/>
<dbReference type="Proteomes" id="UP001237642">
    <property type="component" value="Unassembled WGS sequence"/>
</dbReference>
<organism evidence="2 3">
    <name type="scientific">Heracleum sosnowskyi</name>
    <dbReference type="NCBI Taxonomy" id="360622"/>
    <lineage>
        <taxon>Eukaryota</taxon>
        <taxon>Viridiplantae</taxon>
        <taxon>Streptophyta</taxon>
        <taxon>Embryophyta</taxon>
        <taxon>Tracheophyta</taxon>
        <taxon>Spermatophyta</taxon>
        <taxon>Magnoliopsida</taxon>
        <taxon>eudicotyledons</taxon>
        <taxon>Gunneridae</taxon>
        <taxon>Pentapetalae</taxon>
        <taxon>asterids</taxon>
        <taxon>campanulids</taxon>
        <taxon>Apiales</taxon>
        <taxon>Apiaceae</taxon>
        <taxon>Apioideae</taxon>
        <taxon>apioid superclade</taxon>
        <taxon>Tordylieae</taxon>
        <taxon>Tordyliinae</taxon>
        <taxon>Heracleum</taxon>
    </lineage>
</organism>
<comment type="caution">
    <text evidence="2">The sequence shown here is derived from an EMBL/GenBank/DDBJ whole genome shotgun (WGS) entry which is preliminary data.</text>
</comment>
<evidence type="ECO:0000313" key="2">
    <source>
        <dbReference type="EMBL" id="KAK1394576.1"/>
    </source>
</evidence>
<keyword evidence="3" id="KW-1185">Reference proteome</keyword>